<dbReference type="Proteomes" id="UP000663852">
    <property type="component" value="Unassembled WGS sequence"/>
</dbReference>
<dbReference type="EMBL" id="CAJNOJ010001959">
    <property type="protein sequence ID" value="CAF1556276.1"/>
    <property type="molecule type" value="Genomic_DNA"/>
</dbReference>
<name>A0A815XE45_ADIRI</name>
<evidence type="ECO:0000313" key="1">
    <source>
        <dbReference type="EMBL" id="CAF1556276.1"/>
    </source>
</evidence>
<protein>
    <submittedName>
        <fullName evidence="1">Uncharacterized protein</fullName>
    </submittedName>
</protein>
<proteinExistence type="predicted"/>
<evidence type="ECO:0000313" key="2">
    <source>
        <dbReference type="Proteomes" id="UP000663852"/>
    </source>
</evidence>
<reference evidence="1" key="1">
    <citation type="submission" date="2021-02" db="EMBL/GenBank/DDBJ databases">
        <authorList>
            <person name="Nowell W R."/>
        </authorList>
    </citation>
    <scope>NUCLEOTIDE SEQUENCE</scope>
</reference>
<comment type="caution">
    <text evidence="1">The sequence shown here is derived from an EMBL/GenBank/DDBJ whole genome shotgun (WGS) entry which is preliminary data.</text>
</comment>
<organism evidence="1 2">
    <name type="scientific">Adineta ricciae</name>
    <name type="common">Rotifer</name>
    <dbReference type="NCBI Taxonomy" id="249248"/>
    <lineage>
        <taxon>Eukaryota</taxon>
        <taxon>Metazoa</taxon>
        <taxon>Spiralia</taxon>
        <taxon>Gnathifera</taxon>
        <taxon>Rotifera</taxon>
        <taxon>Eurotatoria</taxon>
        <taxon>Bdelloidea</taxon>
        <taxon>Adinetida</taxon>
        <taxon>Adinetidae</taxon>
        <taxon>Adineta</taxon>
    </lineage>
</organism>
<feature type="non-terminal residue" evidence="1">
    <location>
        <position position="11"/>
    </location>
</feature>
<sequence>MTLTLESLPNE</sequence>
<accession>A0A815XE45</accession>
<gene>
    <name evidence="1" type="ORF">EDS130_LOCUS46320</name>
</gene>